<dbReference type="InterPro" id="IPR036514">
    <property type="entry name" value="SGNH_hydro_sf"/>
</dbReference>
<reference evidence="1 2" key="1">
    <citation type="submission" date="2019-01" db="EMBL/GenBank/DDBJ databases">
        <title>Draft genome sequences of three monokaryotic isolates of the white-rot basidiomycete fungus Dichomitus squalens.</title>
        <authorList>
            <consortium name="DOE Joint Genome Institute"/>
            <person name="Lopez S.C."/>
            <person name="Andreopoulos B."/>
            <person name="Pangilinan J."/>
            <person name="Lipzen A."/>
            <person name="Riley R."/>
            <person name="Ahrendt S."/>
            <person name="Ng V."/>
            <person name="Barry K."/>
            <person name="Daum C."/>
            <person name="Grigoriev I.V."/>
            <person name="Hilden K.S."/>
            <person name="Makela M.R."/>
            <person name="de Vries R.P."/>
        </authorList>
    </citation>
    <scope>NUCLEOTIDE SEQUENCE [LARGE SCALE GENOMIC DNA]</scope>
    <source>
        <strain evidence="1 2">CBS 464.89</strain>
    </source>
</reference>
<dbReference type="GO" id="GO:0016788">
    <property type="term" value="F:hydrolase activity, acting on ester bonds"/>
    <property type="evidence" value="ECO:0007669"/>
    <property type="project" value="InterPro"/>
</dbReference>
<dbReference type="AlphaFoldDB" id="A0A4Q9NV61"/>
<accession>A0A4Q9NV61</accession>
<sequence length="270" mass="29515">MLMGDGFAKLLEGAAALAPLPLAAGPAPGQIKNLVTFGDSYTDIDGHEDGGTVWPVFAAQDGNFALFPFAKVGATYSNNLTFRPFPSLFESQLPTYFSEKSNGSLAVLRPENTIYTLWIGTNDVGANALLTGSQAPGVTLVDTATCAVNWVKTLYDSGARNFIFQNMIPLETTPLYAPDSYLNLYCDSQRNTTEWSVFMREPTTAGNAIARLELQFIAPTLHGAHIGLFDSHALLADMYARPKLYLKRLGAVQRHRRGPRMRLPVRRKPA</sequence>
<dbReference type="SUPFAM" id="SSF52266">
    <property type="entry name" value="SGNH hydrolase"/>
    <property type="match status" value="1"/>
</dbReference>
<gene>
    <name evidence="1" type="ORF">BD310DRAFT_1037119</name>
</gene>
<evidence type="ECO:0000313" key="2">
    <source>
        <dbReference type="Proteomes" id="UP000292082"/>
    </source>
</evidence>
<dbReference type="Proteomes" id="UP000292082">
    <property type="component" value="Unassembled WGS sequence"/>
</dbReference>
<evidence type="ECO:0000313" key="1">
    <source>
        <dbReference type="EMBL" id="TBU61453.1"/>
    </source>
</evidence>
<dbReference type="Gene3D" id="3.40.50.1110">
    <property type="entry name" value="SGNH hydrolase"/>
    <property type="match status" value="1"/>
</dbReference>
<proteinExistence type="predicted"/>
<dbReference type="EMBL" id="ML145098">
    <property type="protein sequence ID" value="TBU61453.1"/>
    <property type="molecule type" value="Genomic_DNA"/>
</dbReference>
<dbReference type="Pfam" id="PF00657">
    <property type="entry name" value="Lipase_GDSL"/>
    <property type="match status" value="1"/>
</dbReference>
<organism evidence="1 2">
    <name type="scientific">Dichomitus squalens</name>
    <dbReference type="NCBI Taxonomy" id="114155"/>
    <lineage>
        <taxon>Eukaryota</taxon>
        <taxon>Fungi</taxon>
        <taxon>Dikarya</taxon>
        <taxon>Basidiomycota</taxon>
        <taxon>Agaricomycotina</taxon>
        <taxon>Agaricomycetes</taxon>
        <taxon>Polyporales</taxon>
        <taxon>Polyporaceae</taxon>
        <taxon>Dichomitus</taxon>
    </lineage>
</organism>
<dbReference type="InterPro" id="IPR001087">
    <property type="entry name" value="GDSL"/>
</dbReference>
<name>A0A4Q9NV61_9APHY</name>
<protein>
    <submittedName>
        <fullName evidence="1">Uncharacterized protein</fullName>
    </submittedName>
</protein>
<keyword evidence="2" id="KW-1185">Reference proteome</keyword>